<proteinExistence type="predicted"/>
<dbReference type="InterPro" id="IPR000210">
    <property type="entry name" value="BTB/POZ_dom"/>
</dbReference>
<feature type="region of interest" description="Disordered" evidence="1">
    <location>
        <begin position="190"/>
        <end position="277"/>
    </location>
</feature>
<comment type="caution">
    <text evidence="3">The sequence shown here is derived from an EMBL/GenBank/DDBJ whole genome shotgun (WGS) entry which is preliminary data.</text>
</comment>
<dbReference type="Gene3D" id="3.30.710.10">
    <property type="entry name" value="Potassium Channel Kv1.1, Chain A"/>
    <property type="match status" value="1"/>
</dbReference>
<dbReference type="SUPFAM" id="SSF54695">
    <property type="entry name" value="POZ domain"/>
    <property type="match status" value="1"/>
</dbReference>
<gene>
    <name evidence="3" type="ORF">IFR04_007207</name>
</gene>
<sequence length="517" mass="58277">MTPPADSILASSPRVDRSLPRGKRKAAPVKSSLNLTEPQDFVTITAGQSKLSQDFIIHKSFLVHYSPFFQSAFETRFNTGSIQSMKLENVTPEVFGLIQHWVYLQKLPSPPLEAPSLENLAKVWLAAEHFQIQALLNHASGAICDRLTEFEGSIGLNSGLLVLDDQFDDYLACVKHIYFSTPAGEHKLKLLDSDSPVEPAHKKRGRPRRDPLPPTTAKVHKDRDMNSQPRPKSITATFASTNAPRNVTFVPGPPNARTPATRNPRTPADRDPGTSATRARITSQIEVQVPQNSVQALRINGFPQTTPKRKSVLKFWSKPVAGFVQLRIGPQAQVFSIHPELISHYSSFFRHAFHRQNDDKDQIKFLILKDVEVSVFGLFNQWLFTQEIGCEGNRMRRSKSRLDGRRQTLDLRWHLGRETEGPQKEKKTVLQQFVEHAYATKENTALKKLALHRILSFVSFVDNIKQWIDNFPPGMLAEFTVGLMRYMSKLPKNLHCPLPKQNSIYLGAAKAEVDLTG</sequence>
<dbReference type="PANTHER" id="PTHR47843">
    <property type="entry name" value="BTB DOMAIN-CONTAINING PROTEIN-RELATED"/>
    <property type="match status" value="1"/>
</dbReference>
<dbReference type="SMART" id="SM00225">
    <property type="entry name" value="BTB"/>
    <property type="match status" value="1"/>
</dbReference>
<dbReference type="AlphaFoldDB" id="A0A8H7TDJ1"/>
<accession>A0A8H7TDJ1</accession>
<dbReference type="PROSITE" id="PS50097">
    <property type="entry name" value="BTB"/>
    <property type="match status" value="2"/>
</dbReference>
<evidence type="ECO:0000259" key="2">
    <source>
        <dbReference type="PROSITE" id="PS50097"/>
    </source>
</evidence>
<dbReference type="OrthoDB" id="194443at2759"/>
<dbReference type="Pfam" id="PF00651">
    <property type="entry name" value="BTB"/>
    <property type="match status" value="1"/>
</dbReference>
<evidence type="ECO:0000313" key="4">
    <source>
        <dbReference type="Proteomes" id="UP000664132"/>
    </source>
</evidence>
<feature type="domain" description="BTB" evidence="2">
    <location>
        <begin position="324"/>
        <end position="392"/>
    </location>
</feature>
<dbReference type="InterPro" id="IPR011333">
    <property type="entry name" value="SKP1/BTB/POZ_sf"/>
</dbReference>
<evidence type="ECO:0000313" key="3">
    <source>
        <dbReference type="EMBL" id="KAG4419610.1"/>
    </source>
</evidence>
<reference evidence="3" key="1">
    <citation type="submission" date="2021-02" db="EMBL/GenBank/DDBJ databases">
        <title>Genome sequence Cadophora malorum strain M34.</title>
        <authorList>
            <person name="Stefanovic E."/>
            <person name="Vu D."/>
            <person name="Scully C."/>
            <person name="Dijksterhuis J."/>
            <person name="Roader J."/>
            <person name="Houbraken J."/>
        </authorList>
    </citation>
    <scope>NUCLEOTIDE SEQUENCE</scope>
    <source>
        <strain evidence="3">M34</strain>
    </source>
</reference>
<name>A0A8H7TDJ1_9HELO</name>
<dbReference type="EMBL" id="JAFJYH010000101">
    <property type="protein sequence ID" value="KAG4419610.1"/>
    <property type="molecule type" value="Genomic_DNA"/>
</dbReference>
<keyword evidence="4" id="KW-1185">Reference proteome</keyword>
<feature type="compositionally biased region" description="Polar residues" evidence="1">
    <location>
        <begin position="226"/>
        <end position="245"/>
    </location>
</feature>
<protein>
    <recommendedName>
        <fullName evidence="2">BTB domain-containing protein</fullName>
    </recommendedName>
</protein>
<dbReference type="Proteomes" id="UP000664132">
    <property type="component" value="Unassembled WGS sequence"/>
</dbReference>
<evidence type="ECO:0000256" key="1">
    <source>
        <dbReference type="SAM" id="MobiDB-lite"/>
    </source>
</evidence>
<organism evidence="3 4">
    <name type="scientific">Cadophora malorum</name>
    <dbReference type="NCBI Taxonomy" id="108018"/>
    <lineage>
        <taxon>Eukaryota</taxon>
        <taxon>Fungi</taxon>
        <taxon>Dikarya</taxon>
        <taxon>Ascomycota</taxon>
        <taxon>Pezizomycotina</taxon>
        <taxon>Leotiomycetes</taxon>
        <taxon>Helotiales</taxon>
        <taxon>Ploettnerulaceae</taxon>
        <taxon>Cadophora</taxon>
    </lineage>
</organism>
<feature type="region of interest" description="Disordered" evidence="1">
    <location>
        <begin position="1"/>
        <end position="31"/>
    </location>
</feature>
<dbReference type="PANTHER" id="PTHR47843:SF2">
    <property type="entry name" value="BTB DOMAIN-CONTAINING PROTEIN"/>
    <property type="match status" value="1"/>
</dbReference>
<feature type="domain" description="BTB" evidence="2">
    <location>
        <begin position="39"/>
        <end position="111"/>
    </location>
</feature>